<dbReference type="Gene3D" id="2.80.10.50">
    <property type="match status" value="1"/>
</dbReference>
<keyword evidence="1" id="KW-0732">Signal</keyword>
<feature type="signal peptide" evidence="1">
    <location>
        <begin position="1"/>
        <end position="31"/>
    </location>
</feature>
<evidence type="ECO:0000313" key="2">
    <source>
        <dbReference type="EMBL" id="MDT0310555.1"/>
    </source>
</evidence>
<protein>
    <submittedName>
        <fullName evidence="2">Uncharacterized protein</fullName>
    </submittedName>
</protein>
<keyword evidence="3" id="KW-1185">Reference proteome</keyword>
<comment type="caution">
    <text evidence="2">The sequence shown here is derived from an EMBL/GenBank/DDBJ whole genome shotgun (WGS) entry which is preliminary data.</text>
</comment>
<dbReference type="RefSeq" id="WP_311633520.1">
    <property type="nucleotide sequence ID" value="NZ_JAVREN010000079.1"/>
</dbReference>
<dbReference type="InterPro" id="IPR008999">
    <property type="entry name" value="Actin-crosslinking"/>
</dbReference>
<proteinExistence type="predicted"/>
<dbReference type="SUPFAM" id="SSF50405">
    <property type="entry name" value="Actin-crosslinking proteins"/>
    <property type="match status" value="1"/>
</dbReference>
<gene>
    <name evidence="2" type="ORF">RM780_26935</name>
</gene>
<dbReference type="PROSITE" id="PS51318">
    <property type="entry name" value="TAT"/>
    <property type="match status" value="1"/>
</dbReference>
<evidence type="ECO:0000256" key="1">
    <source>
        <dbReference type="SAM" id="SignalP"/>
    </source>
</evidence>
<accession>A0ABU2LG41</accession>
<sequence length="219" mass="24125">MRREMRRRAALLLSACGLLAASALGATPASADEGTATDAGGWQRVDAQLMEELLAEAGAEETASALAAGDEESEILPWAIQSSRNGRFVAAELRYSAPNTGALRARSALPSGAWEDFDLVWDEASESITLRSLANGRYVATERNYPGTSAGLLRARSATVGGWERFWLYWNEETGTYAFQSWANGLFVAMEYTRTGTLQYALRSRSEWINGSWEEFWLY</sequence>
<dbReference type="EMBL" id="JAVREN010000079">
    <property type="protein sequence ID" value="MDT0310555.1"/>
    <property type="molecule type" value="Genomic_DNA"/>
</dbReference>
<reference evidence="3" key="1">
    <citation type="submission" date="2023-07" db="EMBL/GenBank/DDBJ databases">
        <title>30 novel species of actinomycetes from the DSMZ collection.</title>
        <authorList>
            <person name="Nouioui I."/>
        </authorList>
    </citation>
    <scope>NUCLEOTIDE SEQUENCE [LARGE SCALE GENOMIC DNA]</scope>
    <source>
        <strain evidence="3">DSM 44917</strain>
    </source>
</reference>
<organism evidence="2 3">
    <name type="scientific">Streptomyces boetiae</name>
    <dbReference type="NCBI Taxonomy" id="3075541"/>
    <lineage>
        <taxon>Bacteria</taxon>
        <taxon>Bacillati</taxon>
        <taxon>Actinomycetota</taxon>
        <taxon>Actinomycetes</taxon>
        <taxon>Kitasatosporales</taxon>
        <taxon>Streptomycetaceae</taxon>
        <taxon>Streptomyces</taxon>
    </lineage>
</organism>
<evidence type="ECO:0000313" key="3">
    <source>
        <dbReference type="Proteomes" id="UP001183388"/>
    </source>
</evidence>
<name>A0ABU2LG41_9ACTN</name>
<dbReference type="CDD" id="cd00257">
    <property type="entry name" value="beta-trefoil_FSCN-like"/>
    <property type="match status" value="1"/>
</dbReference>
<dbReference type="InterPro" id="IPR006311">
    <property type="entry name" value="TAT_signal"/>
</dbReference>
<feature type="chain" id="PRO_5046707488" evidence="1">
    <location>
        <begin position="32"/>
        <end position="219"/>
    </location>
</feature>
<dbReference type="Proteomes" id="UP001183388">
    <property type="component" value="Unassembled WGS sequence"/>
</dbReference>